<dbReference type="Gene3D" id="2.30.30.30">
    <property type="match status" value="1"/>
</dbReference>
<dbReference type="AlphaFoldDB" id="A0A4R6MWB6"/>
<keyword evidence="10" id="KW-1185">Reference proteome</keyword>
<dbReference type="GO" id="GO:0031564">
    <property type="term" value="P:transcription antitermination"/>
    <property type="evidence" value="ECO:0007669"/>
    <property type="project" value="UniProtKB-UniRule"/>
</dbReference>
<organism evidence="9 10">
    <name type="scientific">Roseateles asaccharophilus</name>
    <dbReference type="NCBI Taxonomy" id="582607"/>
    <lineage>
        <taxon>Bacteria</taxon>
        <taxon>Pseudomonadati</taxon>
        <taxon>Pseudomonadota</taxon>
        <taxon>Betaproteobacteria</taxon>
        <taxon>Burkholderiales</taxon>
        <taxon>Sphaerotilaceae</taxon>
        <taxon>Roseateles</taxon>
    </lineage>
</organism>
<dbReference type="GO" id="GO:0006353">
    <property type="term" value="P:DNA-templated transcription termination"/>
    <property type="evidence" value="ECO:0007669"/>
    <property type="project" value="UniProtKB-UniRule"/>
</dbReference>
<keyword evidence="1 5" id="KW-0806">Transcription termination</keyword>
<dbReference type="SMART" id="SM00738">
    <property type="entry name" value="NGN"/>
    <property type="match status" value="1"/>
</dbReference>
<evidence type="ECO:0000256" key="2">
    <source>
        <dbReference type="ARBA" id="ARBA00022814"/>
    </source>
</evidence>
<dbReference type="FunFam" id="3.30.70.940:FF:000001">
    <property type="entry name" value="Transcription termination/antitermination protein NusG"/>
    <property type="match status" value="1"/>
</dbReference>
<evidence type="ECO:0000256" key="4">
    <source>
        <dbReference type="ARBA" id="ARBA00023163"/>
    </source>
</evidence>
<dbReference type="PANTHER" id="PTHR30265:SF2">
    <property type="entry name" value="TRANSCRIPTION TERMINATION_ANTITERMINATION PROTEIN NUSG"/>
    <property type="match status" value="1"/>
</dbReference>
<dbReference type="InterPro" id="IPR015869">
    <property type="entry name" value="Transcrpt_antiterm_NusG_bac_CS"/>
</dbReference>
<dbReference type="InterPro" id="IPR014722">
    <property type="entry name" value="Rib_uL2_dom2"/>
</dbReference>
<evidence type="ECO:0000256" key="7">
    <source>
        <dbReference type="RuleBase" id="RU000538"/>
    </source>
</evidence>
<dbReference type="SUPFAM" id="SSF82679">
    <property type="entry name" value="N-utilization substance G protein NusG, N-terminal domain"/>
    <property type="match status" value="1"/>
</dbReference>
<keyword evidence="4 5" id="KW-0804">Transcription</keyword>
<dbReference type="GO" id="GO:0005829">
    <property type="term" value="C:cytosol"/>
    <property type="evidence" value="ECO:0007669"/>
    <property type="project" value="TreeGrafter"/>
</dbReference>
<reference evidence="9 10" key="1">
    <citation type="submission" date="2019-03" db="EMBL/GenBank/DDBJ databases">
        <title>Genomic Encyclopedia of Type Strains, Phase IV (KMG-IV): sequencing the most valuable type-strain genomes for metagenomic binning, comparative biology and taxonomic classification.</title>
        <authorList>
            <person name="Goeker M."/>
        </authorList>
    </citation>
    <scope>NUCLEOTIDE SEQUENCE [LARGE SCALE GENOMIC DNA]</scope>
    <source>
        <strain evidence="9 10">DSM 25082</strain>
    </source>
</reference>
<dbReference type="Proteomes" id="UP000295357">
    <property type="component" value="Unassembled WGS sequence"/>
</dbReference>
<dbReference type="GO" id="GO:0032784">
    <property type="term" value="P:regulation of DNA-templated transcription elongation"/>
    <property type="evidence" value="ECO:0007669"/>
    <property type="project" value="InterPro"/>
</dbReference>
<protein>
    <recommendedName>
        <fullName evidence="5 6">Transcription termination/antitermination protein NusG</fullName>
    </recommendedName>
</protein>
<evidence type="ECO:0000256" key="5">
    <source>
        <dbReference type="HAMAP-Rule" id="MF_00948"/>
    </source>
</evidence>
<dbReference type="PRINTS" id="PR00338">
    <property type="entry name" value="NUSGTNSCPFCT"/>
</dbReference>
<evidence type="ECO:0000313" key="9">
    <source>
        <dbReference type="EMBL" id="TDP06468.1"/>
    </source>
</evidence>
<evidence type="ECO:0000259" key="8">
    <source>
        <dbReference type="SMART" id="SM00738"/>
    </source>
</evidence>
<dbReference type="InterPro" id="IPR008991">
    <property type="entry name" value="Translation_prot_SH3-like_sf"/>
</dbReference>
<dbReference type="EMBL" id="SNXE01000009">
    <property type="protein sequence ID" value="TDP06468.1"/>
    <property type="molecule type" value="Genomic_DNA"/>
</dbReference>
<dbReference type="Pfam" id="PF02357">
    <property type="entry name" value="NusG"/>
    <property type="match status" value="1"/>
</dbReference>
<dbReference type="InterPro" id="IPR047050">
    <property type="entry name" value="NGN"/>
</dbReference>
<feature type="domain" description="NusG-like N-terminal" evidence="8">
    <location>
        <begin position="20"/>
        <end position="129"/>
    </location>
</feature>
<dbReference type="CDD" id="cd09891">
    <property type="entry name" value="NGN_Bact_1"/>
    <property type="match status" value="1"/>
</dbReference>
<proteinExistence type="inferred from homology"/>
<evidence type="ECO:0000256" key="1">
    <source>
        <dbReference type="ARBA" id="ARBA00022472"/>
    </source>
</evidence>
<evidence type="ECO:0000256" key="3">
    <source>
        <dbReference type="ARBA" id="ARBA00023015"/>
    </source>
</evidence>
<comment type="caution">
    <text evidence="9">The sequence shown here is derived from an EMBL/GenBank/DDBJ whole genome shotgun (WGS) entry which is preliminary data.</text>
</comment>
<dbReference type="Gene3D" id="3.30.70.940">
    <property type="entry name" value="NusG, N-terminal domain"/>
    <property type="match status" value="1"/>
</dbReference>
<dbReference type="GO" id="GO:0006354">
    <property type="term" value="P:DNA-templated transcription elongation"/>
    <property type="evidence" value="ECO:0007669"/>
    <property type="project" value="UniProtKB-UniRule"/>
</dbReference>
<name>A0A4R6MWB6_9BURK</name>
<evidence type="ECO:0000313" key="10">
    <source>
        <dbReference type="Proteomes" id="UP000295357"/>
    </source>
</evidence>
<dbReference type="CDD" id="cd06091">
    <property type="entry name" value="KOW_NusG"/>
    <property type="match status" value="1"/>
</dbReference>
<keyword evidence="3 5" id="KW-0805">Transcription regulation</keyword>
<accession>A0A4R6MWB6</accession>
<dbReference type="OrthoDB" id="9809075at2"/>
<dbReference type="RefSeq" id="WP_133605075.1">
    <property type="nucleotide sequence ID" value="NZ_JAUFPJ010000003.1"/>
</dbReference>
<dbReference type="Pfam" id="PF00467">
    <property type="entry name" value="KOW"/>
    <property type="match status" value="1"/>
</dbReference>
<dbReference type="NCBIfam" id="TIGR00922">
    <property type="entry name" value="nusG"/>
    <property type="match status" value="1"/>
</dbReference>
<sequence length="195" mass="22026">MSEEQENVVASEAAAPAGLPKRWYVLHAYSGMEKAVERNLRERIDRAGMQDKFGRILVPTEEVVELKNGKKAVSERRFFPGYVFVEMVMEDDTWHLVKHTSKVTGFIGGAKNRPAPISEAEVMKIVNQMQEGIEKPRPKVEWTVGEIVRVKEGPFTDFNGSVEEVNYDKSKVRVSVTIFGRATPVELDFGQVEKV</sequence>
<dbReference type="InterPro" id="IPR001062">
    <property type="entry name" value="Transcrpt_antiterm_NusG"/>
</dbReference>
<dbReference type="HAMAP" id="MF_00948">
    <property type="entry name" value="NusG"/>
    <property type="match status" value="1"/>
</dbReference>
<dbReference type="PANTHER" id="PTHR30265">
    <property type="entry name" value="RHO-INTERACTING TRANSCRIPTION TERMINATION FACTOR NUSG"/>
    <property type="match status" value="1"/>
</dbReference>
<dbReference type="InterPro" id="IPR036735">
    <property type="entry name" value="NGN_dom_sf"/>
</dbReference>
<comment type="similarity">
    <text evidence="5 7">Belongs to the NusG family.</text>
</comment>
<dbReference type="InterPro" id="IPR005824">
    <property type="entry name" value="KOW"/>
</dbReference>
<gene>
    <name evidence="5" type="primary">nusG</name>
    <name evidence="9" type="ORF">DFR39_109143</name>
</gene>
<evidence type="ECO:0000256" key="6">
    <source>
        <dbReference type="NCBIfam" id="TIGR00922"/>
    </source>
</evidence>
<dbReference type="SUPFAM" id="SSF50104">
    <property type="entry name" value="Translation proteins SH3-like domain"/>
    <property type="match status" value="1"/>
</dbReference>
<dbReference type="PROSITE" id="PS01014">
    <property type="entry name" value="NUSG"/>
    <property type="match status" value="1"/>
</dbReference>
<dbReference type="InterPro" id="IPR006645">
    <property type="entry name" value="NGN-like_dom"/>
</dbReference>
<dbReference type="FunFam" id="2.30.30.30:FF:000002">
    <property type="entry name" value="Transcription termination/antitermination factor NusG"/>
    <property type="match status" value="1"/>
</dbReference>
<keyword evidence="2 5" id="KW-0889">Transcription antitermination</keyword>
<dbReference type="InterPro" id="IPR043425">
    <property type="entry name" value="NusG-like"/>
</dbReference>
<comment type="function">
    <text evidence="5 7">Participates in transcription elongation, termination and antitermination.</text>
</comment>